<evidence type="ECO:0000313" key="4">
    <source>
        <dbReference type="EMBL" id="AAP98267.1"/>
    </source>
</evidence>
<feature type="compositionally biased region" description="Polar residues" evidence="1">
    <location>
        <begin position="37"/>
        <end position="52"/>
    </location>
</feature>
<name>A0ABN3YPW1_CHLPN</name>
<organism evidence="4 5">
    <name type="scientific">Chlamydia pneumoniae</name>
    <name type="common">Chlamydophila pneumoniae</name>
    <dbReference type="NCBI Taxonomy" id="83558"/>
    <lineage>
        <taxon>Bacteria</taxon>
        <taxon>Pseudomonadati</taxon>
        <taxon>Chlamydiota</taxon>
        <taxon>Chlamydiia</taxon>
        <taxon>Chlamydiales</taxon>
        <taxon>Chlamydiaceae</taxon>
        <taxon>Chlamydia/Chlamydophila group</taxon>
        <taxon>Chlamydia</taxon>
    </lineage>
</organism>
<gene>
    <name evidence="4" type="primary">copN</name>
    <name evidence="4" type="ordered locus">CpB0334</name>
</gene>
<dbReference type="SUPFAM" id="SSF140591">
    <property type="entry name" value="Type III secretion system domain"/>
    <property type="match status" value="1"/>
</dbReference>
<dbReference type="EMBL" id="AE009440">
    <property type="protein sequence ID" value="AAP98267.1"/>
    <property type="molecule type" value="Genomic_DNA"/>
</dbReference>
<proteinExistence type="predicted"/>
<evidence type="ECO:0000259" key="2">
    <source>
        <dbReference type="Pfam" id="PF07201"/>
    </source>
</evidence>
<dbReference type="NCBIfam" id="TIGR02568">
    <property type="entry name" value="LcrE"/>
    <property type="match status" value="1"/>
</dbReference>
<reference evidence="4" key="1">
    <citation type="submission" date="2002-05" db="EMBL/GenBank/DDBJ databases">
        <title>The genome sequence of Chlamydia pneumoniae TW183 and comparison with other Chlamydia strains based on whole genome sequence analysis.</title>
        <authorList>
            <person name="Geng M.M."/>
            <person name="Schuhmacher A."/>
            <person name="Muehldorfer I."/>
            <person name="Bensch K.W."/>
            <person name="Schaefer K.P."/>
            <person name="Schneider S."/>
            <person name="Pohl T."/>
            <person name="Essig A."/>
            <person name="Marre R."/>
            <person name="Melchers K."/>
        </authorList>
    </citation>
    <scope>NUCLEOTIDE SEQUENCE [LARGE SCALE GENOMIC DNA]</scope>
    <source>
        <strain evidence="4">TW-183</strain>
    </source>
</reference>
<dbReference type="InterPro" id="IPR054556">
    <property type="entry name" value="T3SS_CopN_C"/>
</dbReference>
<sequence length="399" mass="43406">MAASGGTGGLGGTQGVNLAAVEAAAAKADAAEVVASQEGSEMNMIQQSQDLTNPAAATRTKKKEEKFQTLESRKKGEAGKAEKKSESTEEKPDTDLADKYASGNSEISGQELRGLRDAIGDDASPEDILALVQEKIKDPALQSTALDYLVQTTPPSQGKLKEALIQARNTHTEQFGRTAIGAKNILFASQEYADQLNVSPSGLRSLYLEVTGDTHTCDQLLSMLQDRYTYQDMAIVSSFLMKGMATELKRQGPYVPSAQLQVLMTETRNLQAVLTSYDYFESRVPILLDSLKAEGIQTPSDLNFVKVAESYHKIINDKFPTASKVEREVRNLIGDDVDSVTGVLNLFFSALRQTSSRLFSSADKRQQLGAMIANALDAVNINNEDYPKASDFPKPYPWS</sequence>
<dbReference type="Proteomes" id="UP000000424">
    <property type="component" value="Chromosome"/>
</dbReference>
<feature type="compositionally biased region" description="Basic and acidic residues" evidence="1">
    <location>
        <begin position="62"/>
        <end position="98"/>
    </location>
</feature>
<dbReference type="Gene3D" id="1.10.150.630">
    <property type="match status" value="1"/>
</dbReference>
<dbReference type="GeneID" id="45050373"/>
<evidence type="ECO:0000313" key="5">
    <source>
        <dbReference type="Proteomes" id="UP000000424"/>
    </source>
</evidence>
<evidence type="ECO:0000256" key="1">
    <source>
        <dbReference type="SAM" id="MobiDB-lite"/>
    </source>
</evidence>
<accession>A0ABN3YPW1</accession>
<protein>
    <submittedName>
        <fullName evidence="4">CopN</fullName>
    </submittedName>
</protein>
<feature type="domain" description="Hypersensitivity response secretion-like HrpJ" evidence="2">
    <location>
        <begin position="60"/>
        <end position="228"/>
    </location>
</feature>
<feature type="region of interest" description="Disordered" evidence="1">
    <location>
        <begin position="27"/>
        <end position="109"/>
    </location>
</feature>
<dbReference type="RefSeq" id="WP_010882972.1">
    <property type="nucleotide sequence ID" value="NC_005043.1"/>
</dbReference>
<dbReference type="Pfam" id="PF07201">
    <property type="entry name" value="HrpJ"/>
    <property type="match status" value="1"/>
</dbReference>
<keyword evidence="5" id="KW-1185">Reference proteome</keyword>
<dbReference type="InterPro" id="IPR010812">
    <property type="entry name" value="HrpJ-like"/>
</dbReference>
<feature type="domain" description="T3SS low calcium response E C-terminal helical" evidence="3">
    <location>
        <begin position="279"/>
        <end position="377"/>
    </location>
</feature>
<dbReference type="InterPro" id="IPR013401">
    <property type="entry name" value="T3SS_LcrE"/>
</dbReference>
<dbReference type="Pfam" id="PF22342">
    <property type="entry name" value="T3SS_CopN_3rd"/>
    <property type="match status" value="1"/>
</dbReference>
<evidence type="ECO:0000259" key="3">
    <source>
        <dbReference type="Pfam" id="PF22342"/>
    </source>
</evidence>